<evidence type="ECO:0000313" key="8">
    <source>
        <dbReference type="Proteomes" id="UP000078284"/>
    </source>
</evidence>
<reference evidence="8" key="1">
    <citation type="journal article" date="2016" name="Proc. Natl. Acad. Sci. U.S.A.">
        <title>Chromosome-level assembly of Arabidopsis thaliana Ler reveals the extent of translocation and inversion polymorphisms.</title>
        <authorList>
            <person name="Zapata L."/>
            <person name="Ding J."/>
            <person name="Willing E.M."/>
            <person name="Hartwig B."/>
            <person name="Bezdan D."/>
            <person name="Jiao W.B."/>
            <person name="Patel V."/>
            <person name="Velikkakam James G."/>
            <person name="Koornneef M."/>
            <person name="Ossowski S."/>
            <person name="Schneeberger K."/>
        </authorList>
    </citation>
    <scope>NUCLEOTIDE SEQUENCE [LARGE SCALE GENOMIC DNA]</scope>
    <source>
        <strain evidence="8">cv. Landsberg erecta</strain>
    </source>
</reference>
<evidence type="ECO:0000313" key="7">
    <source>
        <dbReference type="EMBL" id="OAP10364.1"/>
    </source>
</evidence>
<evidence type="ECO:0000256" key="6">
    <source>
        <dbReference type="SAM" id="Phobius"/>
    </source>
</evidence>
<evidence type="ECO:0000256" key="5">
    <source>
        <dbReference type="ARBA" id="ARBA00023136"/>
    </source>
</evidence>
<dbReference type="GO" id="GO:0016020">
    <property type="term" value="C:membrane"/>
    <property type="evidence" value="ECO:0007669"/>
    <property type="project" value="UniProtKB-SubCell"/>
</dbReference>
<feature type="transmembrane region" description="Helical" evidence="6">
    <location>
        <begin position="57"/>
        <end position="75"/>
    </location>
</feature>
<comment type="subcellular location">
    <subcellularLocation>
        <location evidence="1">Membrane</location>
        <topology evidence="1">Multi-pass membrane protein</topology>
    </subcellularLocation>
</comment>
<name>A0A178VWY3_ARATH</name>
<comment type="similarity">
    <text evidence="2">Belongs to the tetraspanin (TM4SF) family.</text>
</comment>
<gene>
    <name evidence="7" type="ordered locus">AXX17_At2g00980</name>
</gene>
<evidence type="ECO:0000256" key="1">
    <source>
        <dbReference type="ARBA" id="ARBA00004141"/>
    </source>
</evidence>
<dbReference type="PANTHER" id="PTHR32191">
    <property type="entry name" value="TETRASPANIN-8-RELATED"/>
    <property type="match status" value="1"/>
</dbReference>
<feature type="transmembrane region" description="Helical" evidence="6">
    <location>
        <begin position="81"/>
        <end position="99"/>
    </location>
</feature>
<evidence type="ECO:0000256" key="2">
    <source>
        <dbReference type="ARBA" id="ARBA00006840"/>
    </source>
</evidence>
<keyword evidence="4 6" id="KW-1133">Transmembrane helix</keyword>
<evidence type="ECO:0000256" key="4">
    <source>
        <dbReference type="ARBA" id="ARBA00022989"/>
    </source>
</evidence>
<dbReference type="GO" id="GO:0009734">
    <property type="term" value="P:auxin-activated signaling pathway"/>
    <property type="evidence" value="ECO:0007669"/>
    <property type="project" value="InterPro"/>
</dbReference>
<keyword evidence="3 6" id="KW-0812">Transmembrane</keyword>
<dbReference type="AlphaFoldDB" id="A0A178VWY3"/>
<dbReference type="EMBL" id="LUHQ01000002">
    <property type="protein sequence ID" value="OAP10364.1"/>
    <property type="molecule type" value="Genomic_DNA"/>
</dbReference>
<proteinExistence type="inferred from homology"/>
<protein>
    <submittedName>
        <fullName evidence="7">TET14</fullName>
    </submittedName>
</protein>
<organism evidence="7 8">
    <name type="scientific">Arabidopsis thaliana</name>
    <name type="common">Mouse-ear cress</name>
    <dbReference type="NCBI Taxonomy" id="3702"/>
    <lineage>
        <taxon>Eukaryota</taxon>
        <taxon>Viridiplantae</taxon>
        <taxon>Streptophyta</taxon>
        <taxon>Embryophyta</taxon>
        <taxon>Tracheophyta</taxon>
        <taxon>Spermatophyta</taxon>
        <taxon>Magnoliopsida</taxon>
        <taxon>eudicotyledons</taxon>
        <taxon>Gunneridae</taxon>
        <taxon>Pentapetalae</taxon>
        <taxon>rosids</taxon>
        <taxon>malvids</taxon>
        <taxon>Brassicales</taxon>
        <taxon>Brassicaceae</taxon>
        <taxon>Camelineae</taxon>
        <taxon>Arabidopsis</taxon>
    </lineage>
</organism>
<accession>A0A178VWY3</accession>
<keyword evidence="5 6" id="KW-0472">Membrane</keyword>
<dbReference type="ExpressionAtlas" id="A0A178VWY3">
    <property type="expression patterns" value="baseline and differential"/>
</dbReference>
<feature type="transmembrane region" description="Helical" evidence="6">
    <location>
        <begin position="12"/>
        <end position="36"/>
    </location>
</feature>
<comment type="caution">
    <text evidence="7">The sequence shown here is derived from an EMBL/GenBank/DDBJ whole genome shotgun (WGS) entry which is preliminary data.</text>
</comment>
<sequence length="260" mass="30605">MKSQSHKPWNLVAGIFFPIITFFLSAPLVGHALYLFCMRNDHVYYRHFQSTLPRVQTLVSVSLLALFLLSNIGMFLRPRRLSYFLVIVFFIGFAYSGVYKMESRRFSPTPMCFKGEYNNGQGERKTEQYQVVKIEQSQGRLQRVHLRFVNSYALPPYDRRLLPSVKTGCCNRPGNCKLETVNATLWVTRNREGPPLETAMIYDRYGGNADIKDYYDMWRHELSVLYYDCMTCQVRIIKSPRLRKWWQFGVFLSSLTSFFR</sequence>
<dbReference type="Proteomes" id="UP000078284">
    <property type="component" value="Chromosome 2"/>
</dbReference>
<dbReference type="InterPro" id="IPR044991">
    <property type="entry name" value="TET_plant"/>
</dbReference>
<evidence type="ECO:0000256" key="3">
    <source>
        <dbReference type="ARBA" id="ARBA00022692"/>
    </source>
</evidence>